<feature type="domain" description="VTT" evidence="7">
    <location>
        <begin position="33"/>
        <end position="149"/>
    </location>
</feature>
<protein>
    <recommendedName>
        <fullName evidence="7">VTT domain-containing protein</fullName>
    </recommendedName>
</protein>
<dbReference type="InterPro" id="IPR051311">
    <property type="entry name" value="DedA_domain"/>
</dbReference>
<organism evidence="8 9">
    <name type="scientific">Candidatus Kaiserbacteria bacterium RIFCSPHIGHO2_02_FULL_55_17</name>
    <dbReference type="NCBI Taxonomy" id="1798496"/>
    <lineage>
        <taxon>Bacteria</taxon>
        <taxon>Candidatus Kaiseribacteriota</taxon>
    </lineage>
</organism>
<reference evidence="8 9" key="1">
    <citation type="journal article" date="2016" name="Nat. Commun.">
        <title>Thousands of microbial genomes shed light on interconnected biogeochemical processes in an aquifer system.</title>
        <authorList>
            <person name="Anantharaman K."/>
            <person name="Brown C.T."/>
            <person name="Hug L.A."/>
            <person name="Sharon I."/>
            <person name="Castelle C.J."/>
            <person name="Probst A.J."/>
            <person name="Thomas B.C."/>
            <person name="Singh A."/>
            <person name="Wilkins M.J."/>
            <person name="Karaoz U."/>
            <person name="Brodie E.L."/>
            <person name="Williams K.H."/>
            <person name="Hubbard S.S."/>
            <person name="Banfield J.F."/>
        </authorList>
    </citation>
    <scope>NUCLEOTIDE SEQUENCE [LARGE SCALE GENOMIC DNA]</scope>
</reference>
<feature type="transmembrane region" description="Helical" evidence="6">
    <location>
        <begin position="160"/>
        <end position="180"/>
    </location>
</feature>
<gene>
    <name evidence="8" type="ORF">A3C94_00590</name>
</gene>
<dbReference type="PANTHER" id="PTHR42709:SF6">
    <property type="entry name" value="UNDECAPRENYL PHOSPHATE TRANSPORTER A"/>
    <property type="match status" value="1"/>
</dbReference>
<evidence type="ECO:0000256" key="5">
    <source>
        <dbReference type="ARBA" id="ARBA00023136"/>
    </source>
</evidence>
<evidence type="ECO:0000256" key="2">
    <source>
        <dbReference type="ARBA" id="ARBA00022475"/>
    </source>
</evidence>
<evidence type="ECO:0000256" key="6">
    <source>
        <dbReference type="SAM" id="Phobius"/>
    </source>
</evidence>
<name>A0A1F6DSA0_9BACT</name>
<dbReference type="Pfam" id="PF09335">
    <property type="entry name" value="VTT_dom"/>
    <property type="match status" value="1"/>
</dbReference>
<dbReference type="STRING" id="1798496.A3C94_00590"/>
<dbReference type="AlphaFoldDB" id="A0A1F6DSA0"/>
<dbReference type="PANTHER" id="PTHR42709">
    <property type="entry name" value="ALKALINE PHOSPHATASE LIKE PROTEIN"/>
    <property type="match status" value="1"/>
</dbReference>
<evidence type="ECO:0000256" key="1">
    <source>
        <dbReference type="ARBA" id="ARBA00004651"/>
    </source>
</evidence>
<keyword evidence="5 6" id="KW-0472">Membrane</keyword>
<dbReference type="InterPro" id="IPR032816">
    <property type="entry name" value="VTT_dom"/>
</dbReference>
<sequence length="199" mass="22038">MSPFLFDFIGGALGSHILLSLAIVVSAAIMEDLTVIVVGVLAADGLIAIPIALCSLYVGVILGDIGFYSLGRLARTHPRLARYVEHDFVASLRAWLESRYVFTIFSARFIPGSRFPTYTASGFFRAPFPTFLLTSIVAISIWTTALFSASYWFGSLSSKWLIHVRWGIALLFLLAVFFIARHNLRAYRAKKNGSNILRV</sequence>
<keyword evidence="3 6" id="KW-0812">Transmembrane</keyword>
<evidence type="ECO:0000259" key="7">
    <source>
        <dbReference type="Pfam" id="PF09335"/>
    </source>
</evidence>
<proteinExistence type="predicted"/>
<evidence type="ECO:0000313" key="8">
    <source>
        <dbReference type="EMBL" id="OGG64301.1"/>
    </source>
</evidence>
<dbReference type="GO" id="GO:0005886">
    <property type="term" value="C:plasma membrane"/>
    <property type="evidence" value="ECO:0007669"/>
    <property type="project" value="UniProtKB-SubCell"/>
</dbReference>
<accession>A0A1F6DSA0</accession>
<feature type="transmembrane region" description="Helical" evidence="6">
    <location>
        <begin position="36"/>
        <end position="62"/>
    </location>
</feature>
<feature type="transmembrane region" description="Helical" evidence="6">
    <location>
        <begin position="131"/>
        <end position="154"/>
    </location>
</feature>
<keyword evidence="4 6" id="KW-1133">Transmembrane helix</keyword>
<evidence type="ECO:0000256" key="3">
    <source>
        <dbReference type="ARBA" id="ARBA00022692"/>
    </source>
</evidence>
<feature type="transmembrane region" description="Helical" evidence="6">
    <location>
        <begin position="12"/>
        <end position="30"/>
    </location>
</feature>
<keyword evidence="2" id="KW-1003">Cell membrane</keyword>
<comment type="subcellular location">
    <subcellularLocation>
        <location evidence="1">Cell membrane</location>
        <topology evidence="1">Multi-pass membrane protein</topology>
    </subcellularLocation>
</comment>
<dbReference type="EMBL" id="MFLJ01000029">
    <property type="protein sequence ID" value="OGG64301.1"/>
    <property type="molecule type" value="Genomic_DNA"/>
</dbReference>
<dbReference type="Proteomes" id="UP000177232">
    <property type="component" value="Unassembled WGS sequence"/>
</dbReference>
<evidence type="ECO:0000256" key="4">
    <source>
        <dbReference type="ARBA" id="ARBA00022989"/>
    </source>
</evidence>
<comment type="caution">
    <text evidence="8">The sequence shown here is derived from an EMBL/GenBank/DDBJ whole genome shotgun (WGS) entry which is preliminary data.</text>
</comment>
<evidence type="ECO:0000313" key="9">
    <source>
        <dbReference type="Proteomes" id="UP000177232"/>
    </source>
</evidence>